<dbReference type="VEuPathDB" id="FungiDB:CC1G_08648"/>
<feature type="region of interest" description="Disordered" evidence="2">
    <location>
        <begin position="1030"/>
        <end position="1082"/>
    </location>
</feature>
<organism evidence="3 4">
    <name type="scientific">Coprinopsis cinerea (strain Okayama-7 / 130 / ATCC MYA-4618 / FGSC 9003)</name>
    <name type="common">Inky cap fungus</name>
    <name type="synonym">Hormographiella aspergillata</name>
    <dbReference type="NCBI Taxonomy" id="240176"/>
    <lineage>
        <taxon>Eukaryota</taxon>
        <taxon>Fungi</taxon>
        <taxon>Dikarya</taxon>
        <taxon>Basidiomycota</taxon>
        <taxon>Agaricomycotina</taxon>
        <taxon>Agaricomycetes</taxon>
        <taxon>Agaricomycetidae</taxon>
        <taxon>Agaricales</taxon>
        <taxon>Agaricineae</taxon>
        <taxon>Psathyrellaceae</taxon>
        <taxon>Coprinopsis</taxon>
    </lineage>
</organism>
<keyword evidence="1" id="KW-0175">Coiled coil</keyword>
<dbReference type="STRING" id="240176.A8N0V1"/>
<feature type="compositionally biased region" description="Basic residues" evidence="2">
    <location>
        <begin position="565"/>
        <end position="577"/>
    </location>
</feature>
<evidence type="ECO:0000313" key="3">
    <source>
        <dbReference type="EMBL" id="EAU93335.2"/>
    </source>
</evidence>
<feature type="region of interest" description="Disordered" evidence="2">
    <location>
        <begin position="1745"/>
        <end position="1772"/>
    </location>
</feature>
<feature type="compositionally biased region" description="Polar residues" evidence="2">
    <location>
        <begin position="1933"/>
        <end position="1949"/>
    </location>
</feature>
<feature type="compositionally biased region" description="Polar residues" evidence="2">
    <location>
        <begin position="1745"/>
        <end position="1766"/>
    </location>
</feature>
<feature type="compositionally biased region" description="Polar residues" evidence="2">
    <location>
        <begin position="806"/>
        <end position="820"/>
    </location>
</feature>
<comment type="caution">
    <text evidence="3">The sequence shown here is derived from an EMBL/GenBank/DDBJ whole genome shotgun (WGS) entry which is preliminary data.</text>
</comment>
<feature type="compositionally biased region" description="Basic and acidic residues" evidence="2">
    <location>
        <begin position="934"/>
        <end position="945"/>
    </location>
</feature>
<evidence type="ECO:0000256" key="1">
    <source>
        <dbReference type="SAM" id="Coils"/>
    </source>
</evidence>
<feature type="compositionally biased region" description="Polar residues" evidence="2">
    <location>
        <begin position="1888"/>
        <end position="1898"/>
    </location>
</feature>
<feature type="compositionally biased region" description="Polar residues" evidence="2">
    <location>
        <begin position="332"/>
        <end position="357"/>
    </location>
</feature>
<feature type="compositionally biased region" description="Low complexity" evidence="2">
    <location>
        <begin position="1853"/>
        <end position="1867"/>
    </location>
</feature>
<accession>A8N0V1</accession>
<dbReference type="HOGENOM" id="CLU_002021_0_0_1"/>
<dbReference type="GeneID" id="6004926"/>
<evidence type="ECO:0000313" key="4">
    <source>
        <dbReference type="Proteomes" id="UP000001861"/>
    </source>
</evidence>
<dbReference type="SUPFAM" id="SSF57997">
    <property type="entry name" value="Tropomyosin"/>
    <property type="match status" value="1"/>
</dbReference>
<dbReference type="OMA" id="WGFAYDK"/>
<evidence type="ECO:0000256" key="2">
    <source>
        <dbReference type="SAM" id="MobiDB-lite"/>
    </source>
</evidence>
<feature type="compositionally biased region" description="Acidic residues" evidence="2">
    <location>
        <begin position="912"/>
        <end position="923"/>
    </location>
</feature>
<dbReference type="EMBL" id="AACS02000001">
    <property type="protein sequence ID" value="EAU93335.2"/>
    <property type="molecule type" value="Genomic_DNA"/>
</dbReference>
<name>A8N0V1_COPC7</name>
<feature type="compositionally biased region" description="Acidic residues" evidence="2">
    <location>
        <begin position="406"/>
        <end position="417"/>
    </location>
</feature>
<feature type="compositionally biased region" description="Low complexity" evidence="2">
    <location>
        <begin position="1976"/>
        <end position="1990"/>
    </location>
</feature>
<feature type="compositionally biased region" description="Polar residues" evidence="2">
    <location>
        <begin position="861"/>
        <end position="877"/>
    </location>
</feature>
<dbReference type="eggNOG" id="ENOG502SDVW">
    <property type="taxonomic scope" value="Eukaryota"/>
</dbReference>
<feature type="compositionally biased region" description="Low complexity" evidence="2">
    <location>
        <begin position="289"/>
        <end position="298"/>
    </location>
</feature>
<feature type="compositionally biased region" description="Polar residues" evidence="2">
    <location>
        <begin position="1070"/>
        <end position="1082"/>
    </location>
</feature>
<feature type="region of interest" description="Disordered" evidence="2">
    <location>
        <begin position="905"/>
        <end position="959"/>
    </location>
</feature>
<feature type="compositionally biased region" description="Acidic residues" evidence="2">
    <location>
        <begin position="425"/>
        <end position="434"/>
    </location>
</feature>
<protein>
    <submittedName>
        <fullName evidence="3">Uncharacterized protein</fullName>
    </submittedName>
</protein>
<dbReference type="RefSeq" id="XP_001828502.2">
    <property type="nucleotide sequence ID" value="XM_001828450.2"/>
</dbReference>
<proteinExistence type="predicted"/>
<reference evidence="3 4" key="1">
    <citation type="journal article" date="2010" name="Proc. Natl. Acad. Sci. U.S.A.">
        <title>Insights into evolution of multicellular fungi from the assembled chromosomes of the mushroom Coprinopsis cinerea (Coprinus cinereus).</title>
        <authorList>
            <person name="Stajich J.E."/>
            <person name="Wilke S.K."/>
            <person name="Ahren D."/>
            <person name="Au C.H."/>
            <person name="Birren B.W."/>
            <person name="Borodovsky M."/>
            <person name="Burns C."/>
            <person name="Canback B."/>
            <person name="Casselton L.A."/>
            <person name="Cheng C.K."/>
            <person name="Deng J."/>
            <person name="Dietrich F.S."/>
            <person name="Fargo D.C."/>
            <person name="Farman M.L."/>
            <person name="Gathman A.C."/>
            <person name="Goldberg J."/>
            <person name="Guigo R."/>
            <person name="Hoegger P.J."/>
            <person name="Hooker J.B."/>
            <person name="Huggins A."/>
            <person name="James T.Y."/>
            <person name="Kamada T."/>
            <person name="Kilaru S."/>
            <person name="Kodira C."/>
            <person name="Kues U."/>
            <person name="Kupfer D."/>
            <person name="Kwan H.S."/>
            <person name="Lomsadze A."/>
            <person name="Li W."/>
            <person name="Lilly W.W."/>
            <person name="Ma L.J."/>
            <person name="Mackey A.J."/>
            <person name="Manning G."/>
            <person name="Martin F."/>
            <person name="Muraguchi H."/>
            <person name="Natvig D.O."/>
            <person name="Palmerini H."/>
            <person name="Ramesh M.A."/>
            <person name="Rehmeyer C.J."/>
            <person name="Roe B.A."/>
            <person name="Shenoy N."/>
            <person name="Stanke M."/>
            <person name="Ter-Hovhannisyan V."/>
            <person name="Tunlid A."/>
            <person name="Velagapudi R."/>
            <person name="Vision T.J."/>
            <person name="Zeng Q."/>
            <person name="Zolan M.E."/>
            <person name="Pukkila P.J."/>
        </authorList>
    </citation>
    <scope>NUCLEOTIDE SEQUENCE [LARGE SCALE GENOMIC DNA]</scope>
    <source>
        <strain evidence="4">Okayama-7 / 130 / ATCC MYA-4618 / FGSC 9003</strain>
    </source>
</reference>
<feature type="compositionally biased region" description="Acidic residues" evidence="2">
    <location>
        <begin position="535"/>
        <end position="552"/>
    </location>
</feature>
<feature type="compositionally biased region" description="Pro residues" evidence="2">
    <location>
        <begin position="299"/>
        <end position="317"/>
    </location>
</feature>
<feature type="compositionally biased region" description="Low complexity" evidence="2">
    <location>
        <begin position="1913"/>
        <end position="1922"/>
    </location>
</feature>
<dbReference type="Proteomes" id="UP000001861">
    <property type="component" value="Unassembled WGS sequence"/>
</dbReference>
<dbReference type="OrthoDB" id="3357224at2759"/>
<keyword evidence="4" id="KW-1185">Reference proteome</keyword>
<sequence>MARPQDRLPRLNVVQPLHMQQPQALYSPALPTGIQSGFHPPAYPMGGNPLQTPMQPFFNPHPPQAPGRPTHQSRNSFAFAGPQPPNGFAVTPVTGHFPRPSMMLGPGQPLMGPNGGHRPHKRQMSIGGPPKAVLGGPARKVSPNPAVAAVAAAVLKKKVVVKLPEETVKGEESEEPTRAEWAREPIPLDQVKDEEVVPPELTSRETFPPDTWRTQLPDSVDVFLPSKETWDILKQQVIEAKLEKLGVERGSGSNVPHIFAPHARAASISSPADPALLLFKLNKLQQSQQNSASNSLAPSPVPPHVPFGLSPPPPQSRPSPGLFQNRHGHTMSLAQPPTFANSTFNPFSSGDSLSVTGENLDRPTSAVSDSGLYPHQGQHYDGPPPLSAIPKSDNRPDFIRGFGLEIPEEEEPEEEENDASRTIDQDDGNNGDTEEGGHGEGDETQDMDIDEATSMGERTAPHSRIHSRHGSRHVSHLSAALSLRSVGGNFGAILAENVEHHSTPPRRPSVIGTFEGMAEEREDFEDVAAVQEWTGSEEEGFLGTETSDDESLGEFSNPSDEERARRQRVERRMRRRAAREQTDEILQVHDQPRRIPNFPLPPETTLTFIPAQREGSEDIISNPSDEHHHDMHHSHPHLHSHHPPHYLGYGPGATGDFYVPRSASGTISPRHLPPLPHSRGTSGHYSIHDPSMAHSRHPSEAMSYYPSQNPILQQHSGQNSLNSSMRKETLNPFAKPFVFGKPLQEPAKTPSTPPNAAQPQMAHQRIPSAGKPLNIAAPEFKPRGLPTSAEFTFRQPDAPQMPSPPQDMSTSEPVGSASESNVEESPAFRTQGREKRPRLGSMGSVEEGDSMSSFRFPPTLDSPQSLRKPQPSESQPLRQLEPPVEQPFSFESFSNVAHFPSIRPAASRNEDEFSEVDEDEDTAETAGKENIPPPREDVAEHKAQDEGQEFTLPLSASKPKRAPLPLDFKHPVSNNTVPAGLFKALVHNVMNGDDRTRRVRSRLGSREVFEHMNRPSMDDSNVQMISRSNRLVTDPVKRSSSAGDDDVFGSSARHQRRNSSLPDALRDDLSTPSRSPSIHPQDLTNRLEAQHISDVLAQMLDDKFTSLRRELVAITRESQVNTSQSGLTPSSEAMIADVVSLFRAQLQDSAARSLEDSQMDARGELDFQMIKDLIDEGHKEILGIIKQQIHDLFAQQQQQNYAPSTDRTVVRDVVAPIVESVGERTTRAVVEAISEFSARQESIERGTPARERDLLLNDMINMLTPILNNLRPETIDYDFLTSQLAQAVKPHISQLIDLASDKRETAGLIIDQLLPLLPSLKGDTETVTMHLINEVRRMIAPIDPFEIKEQVADLVVERLDSRLAVRDKAFNVETVTTKVTDGVSQLLEDLNKVPSTLQELVASQDKARAEQQHRTVEQQERLLSSISNIPNQLNSRFDSVRAGQSEVVTRVEQIIASLPKPESGAAEIKPILEALVAENKKLTQHTVDLFNQQQALGSKVNTIPDVLQSNIINLQNGIAELITSRDIPRRDLDDLRKLNSDYQIQLTKARAAHGTVRVEKDMLGEKLAGVEAERDRLKKQVAELENASKAKKSETATLESRTTELEEALAKALARLQDSDVATQADKKRIAELEKAAKDSAAEAQSLKAKVDALEMEVTFSKRDKEAATQALETLKKQHDAFVTQQSHWDDLRQASEKIDMLTQLIGQADNEELQELRRYRDRTKPLEADYAALQKRVKELETKAANSERTATTAKQSLVQAQQRSSEWERRAREYEGELELTRTKLEQAEETQSQLDADYSLLKIQFEEREADDRLYKDREQKQRDQITALEAKVVRLQEELVKARTGQRTQSRVSSLAASSQSPSPYRPAPTANGTTQPPRPDSRASVSTVNGRDTSMSDRRMSYAPTSNGTPGTTPPQGSVWDSMHAPSNGISASSRYSTGVNSSIHAPKSRYPHLGPSTPKTRPGYSHYTRASAPSPSPSIVSAAPTQGEDGWWS</sequence>
<feature type="region of interest" description="Disordered" evidence="2">
    <location>
        <begin position="289"/>
        <end position="446"/>
    </location>
</feature>
<feature type="coiled-coil region" evidence="1">
    <location>
        <begin position="1532"/>
        <end position="1601"/>
    </location>
</feature>
<dbReference type="InParanoid" id="A8N0V1"/>
<feature type="region of interest" description="Disordered" evidence="2">
    <location>
        <begin position="1844"/>
        <end position="1999"/>
    </location>
</feature>
<dbReference type="KEGG" id="cci:CC1G_08648"/>
<feature type="region of interest" description="Disordered" evidence="2">
    <location>
        <begin position="533"/>
        <end position="580"/>
    </location>
</feature>
<feature type="compositionally biased region" description="Basic and acidic residues" evidence="2">
    <location>
        <begin position="168"/>
        <end position="183"/>
    </location>
</feature>
<feature type="region of interest" description="Disordered" evidence="2">
    <location>
        <begin position="738"/>
        <end position="892"/>
    </location>
</feature>
<gene>
    <name evidence="3" type="ORF">CC1G_08648</name>
</gene>
<feature type="region of interest" description="Disordered" evidence="2">
    <location>
        <begin position="663"/>
        <end position="704"/>
    </location>
</feature>
<feature type="region of interest" description="Disordered" evidence="2">
    <location>
        <begin position="168"/>
        <end position="216"/>
    </location>
</feature>